<comment type="caution">
    <text evidence="6">The sequence shown here is derived from an EMBL/GenBank/DDBJ whole genome shotgun (WGS) entry which is preliminary data.</text>
</comment>
<organism evidence="6 7">
    <name type="scientific">Streptomyces ficellus</name>
    <dbReference type="NCBI Taxonomy" id="1977088"/>
    <lineage>
        <taxon>Bacteria</taxon>
        <taxon>Bacillati</taxon>
        <taxon>Actinomycetota</taxon>
        <taxon>Actinomycetes</taxon>
        <taxon>Kitasatosporales</taxon>
        <taxon>Streptomycetaceae</taxon>
        <taxon>Streptomyces</taxon>
    </lineage>
</organism>
<dbReference type="PROSITE" id="PS51257">
    <property type="entry name" value="PROKAR_LIPOPROTEIN"/>
    <property type="match status" value="1"/>
</dbReference>
<evidence type="ECO:0000256" key="3">
    <source>
        <dbReference type="SAM" id="MobiDB-lite"/>
    </source>
</evidence>
<feature type="chain" id="PRO_5045801812" description="Low molecular weight antigen MTB12-like C-terminal domain-containing protein" evidence="4">
    <location>
        <begin position="25"/>
        <end position="176"/>
    </location>
</feature>
<feature type="compositionally biased region" description="Low complexity" evidence="3">
    <location>
        <begin position="38"/>
        <end position="54"/>
    </location>
</feature>
<dbReference type="Pfam" id="PF26580">
    <property type="entry name" value="Mtb12_C"/>
    <property type="match status" value="1"/>
</dbReference>
<protein>
    <recommendedName>
        <fullName evidence="5">Low molecular weight antigen MTB12-like C-terminal domain-containing protein</fullName>
    </recommendedName>
</protein>
<dbReference type="Proteomes" id="UP001174050">
    <property type="component" value="Unassembled WGS sequence"/>
</dbReference>
<sequence length="176" mass="18219">MLRSSHRTAALAAAAALVLVPVAAGCGDDNGGEPQRSPTPTATATSPGTQTPTQNQPADPAAARQQIQKNWTAFFSPRTPAAEKVKLLENGQRMQPVLQAFARDPNAAQTSVNVKDVAFTSATQANVTYDLLVGGRPALPNSKGTAVEQDGTWKVSTKTLCALVKLSPNATAVPGC</sequence>
<dbReference type="RefSeq" id="WP_290110337.1">
    <property type="nucleotide sequence ID" value="NZ_JAUEPL010000005.1"/>
</dbReference>
<dbReference type="EMBL" id="JAUEPL010000005">
    <property type="protein sequence ID" value="MDN3293470.1"/>
    <property type="molecule type" value="Genomic_DNA"/>
</dbReference>
<proteinExistence type="inferred from homology"/>
<reference evidence="6" key="1">
    <citation type="submission" date="2023-06" db="EMBL/GenBank/DDBJ databases">
        <title>WGS-Sequencing of Streptomyces ficellus isolate 21 collected from sand in Gara Djebilet Iron Mine in Algeria.</title>
        <authorList>
            <person name="Zegers G.P."/>
            <person name="Gomez A."/>
            <person name="Gueddou A."/>
            <person name="Zahara A.F."/>
            <person name="Worth M."/>
            <person name="Sevigny J.L."/>
            <person name="Tisa L."/>
        </authorList>
    </citation>
    <scope>NUCLEOTIDE SEQUENCE</scope>
    <source>
        <strain evidence="6">AS11</strain>
    </source>
</reference>
<evidence type="ECO:0000256" key="4">
    <source>
        <dbReference type="SAM" id="SignalP"/>
    </source>
</evidence>
<evidence type="ECO:0000259" key="5">
    <source>
        <dbReference type="Pfam" id="PF26580"/>
    </source>
</evidence>
<name>A0ABT7Z1X8_9ACTN</name>
<gene>
    <name evidence="6" type="ORF">QWM81_05335</name>
</gene>
<comment type="similarity">
    <text evidence="2">Belongs to the MTB12 family.</text>
</comment>
<evidence type="ECO:0000256" key="1">
    <source>
        <dbReference type="ARBA" id="ARBA00022729"/>
    </source>
</evidence>
<dbReference type="InterPro" id="IPR058644">
    <property type="entry name" value="Mtb12-like_C"/>
</dbReference>
<evidence type="ECO:0000256" key="2">
    <source>
        <dbReference type="ARBA" id="ARBA00093774"/>
    </source>
</evidence>
<feature type="domain" description="Low molecular weight antigen MTB12-like C-terminal" evidence="5">
    <location>
        <begin position="60"/>
        <end position="169"/>
    </location>
</feature>
<keyword evidence="1 4" id="KW-0732">Signal</keyword>
<evidence type="ECO:0000313" key="7">
    <source>
        <dbReference type="Proteomes" id="UP001174050"/>
    </source>
</evidence>
<evidence type="ECO:0000313" key="6">
    <source>
        <dbReference type="EMBL" id="MDN3293470.1"/>
    </source>
</evidence>
<keyword evidence="7" id="KW-1185">Reference proteome</keyword>
<accession>A0ABT7Z1X8</accession>
<feature type="region of interest" description="Disordered" evidence="3">
    <location>
        <begin position="28"/>
        <end position="63"/>
    </location>
</feature>
<feature type="signal peptide" evidence="4">
    <location>
        <begin position="1"/>
        <end position="24"/>
    </location>
</feature>